<dbReference type="PANTHER" id="PTHR36182">
    <property type="entry name" value="PROTEIN, PUTATIVE (AFU_ORTHOLOGUE AFUA_6G10930)-RELATED"/>
    <property type="match status" value="1"/>
</dbReference>
<organism evidence="2 3">
    <name type="scientific">Dactylonectria macrodidyma</name>
    <dbReference type="NCBI Taxonomy" id="307937"/>
    <lineage>
        <taxon>Eukaryota</taxon>
        <taxon>Fungi</taxon>
        <taxon>Dikarya</taxon>
        <taxon>Ascomycota</taxon>
        <taxon>Pezizomycotina</taxon>
        <taxon>Sordariomycetes</taxon>
        <taxon>Hypocreomycetidae</taxon>
        <taxon>Hypocreales</taxon>
        <taxon>Nectriaceae</taxon>
        <taxon>Dactylonectria</taxon>
    </lineage>
</organism>
<protein>
    <recommendedName>
        <fullName evidence="4">Endoglucanase</fullName>
    </recommendedName>
</protein>
<reference evidence="2" key="1">
    <citation type="journal article" date="2021" name="Nat. Commun.">
        <title>Genetic determinants of endophytism in the Arabidopsis root mycobiome.</title>
        <authorList>
            <person name="Mesny F."/>
            <person name="Miyauchi S."/>
            <person name="Thiergart T."/>
            <person name="Pickel B."/>
            <person name="Atanasova L."/>
            <person name="Karlsson M."/>
            <person name="Huettel B."/>
            <person name="Barry K.W."/>
            <person name="Haridas S."/>
            <person name="Chen C."/>
            <person name="Bauer D."/>
            <person name="Andreopoulos W."/>
            <person name="Pangilinan J."/>
            <person name="LaButti K."/>
            <person name="Riley R."/>
            <person name="Lipzen A."/>
            <person name="Clum A."/>
            <person name="Drula E."/>
            <person name="Henrissat B."/>
            <person name="Kohler A."/>
            <person name="Grigoriev I.V."/>
            <person name="Martin F.M."/>
            <person name="Hacquard S."/>
        </authorList>
    </citation>
    <scope>NUCLEOTIDE SEQUENCE</scope>
    <source>
        <strain evidence="2">MPI-CAGE-AT-0147</strain>
    </source>
</reference>
<accession>A0A9P9FLY2</accession>
<feature type="compositionally biased region" description="Polar residues" evidence="1">
    <location>
        <begin position="257"/>
        <end position="267"/>
    </location>
</feature>
<proteinExistence type="predicted"/>
<evidence type="ECO:0000256" key="1">
    <source>
        <dbReference type="SAM" id="MobiDB-lite"/>
    </source>
</evidence>
<dbReference type="AlphaFoldDB" id="A0A9P9FLY2"/>
<feature type="compositionally biased region" description="Low complexity" evidence="1">
    <location>
        <begin position="215"/>
        <end position="228"/>
    </location>
</feature>
<dbReference type="PANTHER" id="PTHR36182:SF1">
    <property type="entry name" value="PROTEIN, PUTATIVE (AFU_ORTHOLOGUE AFUA_6G10930)-RELATED"/>
    <property type="match status" value="1"/>
</dbReference>
<dbReference type="Gene3D" id="2.70.50.70">
    <property type="match status" value="1"/>
</dbReference>
<comment type="caution">
    <text evidence="2">The sequence shown here is derived from an EMBL/GenBank/DDBJ whole genome shotgun (WGS) entry which is preliminary data.</text>
</comment>
<name>A0A9P9FLY2_9HYPO</name>
<evidence type="ECO:0008006" key="4">
    <source>
        <dbReference type="Google" id="ProtNLM"/>
    </source>
</evidence>
<dbReference type="Proteomes" id="UP000738349">
    <property type="component" value="Unassembled WGS sequence"/>
</dbReference>
<evidence type="ECO:0000313" key="3">
    <source>
        <dbReference type="Proteomes" id="UP000738349"/>
    </source>
</evidence>
<feature type="region of interest" description="Disordered" evidence="1">
    <location>
        <begin position="215"/>
        <end position="286"/>
    </location>
</feature>
<sequence>MQLSDPPPLRSKFNPYTAAADVDYSMTNPLRADGSDYPCKGYHKLLDTAQGTPVKSLEGGRSYSMIITGIAIHAGGSCQVSLSVDGGQTFRVLHSYIGGCPAVTGDNSLDFRMPDDVPPKDHALLAWSWFNTMGNREMYMNCASVNTSTGGASKEANGFLSRPLIFTANVGNGCETADSRDLMFPDPGPEVTMGHPHAVPPIGDCEAGPGALVSVAPSSSSAPGPTSTRVVSSTPGDGTDPVRCPAPTAIDSAGGSFETSEPYSTKIFTPGNDWPEGFEATGEAAG</sequence>
<keyword evidence="3" id="KW-1185">Reference proteome</keyword>
<evidence type="ECO:0000313" key="2">
    <source>
        <dbReference type="EMBL" id="KAH7165674.1"/>
    </source>
</evidence>
<gene>
    <name evidence="2" type="ORF">EDB81DRAFT_917773</name>
</gene>
<dbReference type="OrthoDB" id="2342176at2759"/>
<dbReference type="EMBL" id="JAGMUV010000003">
    <property type="protein sequence ID" value="KAH7165674.1"/>
    <property type="molecule type" value="Genomic_DNA"/>
</dbReference>